<evidence type="ECO:0000256" key="1">
    <source>
        <dbReference type="SAM" id="SignalP"/>
    </source>
</evidence>
<sequence>MRSNIRSLFLSIVALPLALSHPHSQARQNEGPGLYTLTVYAPNNTKYNALKVEYGGYLNLFQEKTGQYCPGPPSVPNCPNGTDTVFAGTFYPSSMVPGGQEFFVDVDGATRITVQHSHSFPPGSYPYYYGWTWTALPPSNASRSTCTPNSTFYNCGDPTGYFTFKAPDGPAGYEGGLRACPNEYITNGTSVYAVTPLFNETGCVELAGLATHTYTGVNPPVWSY</sequence>
<organism evidence="2 3">
    <name type="scientific">Pleomassaria siparia CBS 279.74</name>
    <dbReference type="NCBI Taxonomy" id="1314801"/>
    <lineage>
        <taxon>Eukaryota</taxon>
        <taxon>Fungi</taxon>
        <taxon>Dikarya</taxon>
        <taxon>Ascomycota</taxon>
        <taxon>Pezizomycotina</taxon>
        <taxon>Dothideomycetes</taxon>
        <taxon>Pleosporomycetidae</taxon>
        <taxon>Pleosporales</taxon>
        <taxon>Pleomassariaceae</taxon>
        <taxon>Pleomassaria</taxon>
    </lineage>
</organism>
<keyword evidence="3" id="KW-1185">Reference proteome</keyword>
<proteinExistence type="predicted"/>
<gene>
    <name evidence="2" type="ORF">K504DRAFT_487115</name>
</gene>
<evidence type="ECO:0008006" key="4">
    <source>
        <dbReference type="Google" id="ProtNLM"/>
    </source>
</evidence>
<evidence type="ECO:0000313" key="2">
    <source>
        <dbReference type="EMBL" id="KAF2715429.1"/>
    </source>
</evidence>
<name>A0A6G1KRF6_9PLEO</name>
<accession>A0A6G1KRF6</accession>
<dbReference type="EMBL" id="MU005764">
    <property type="protein sequence ID" value="KAF2715429.1"/>
    <property type="molecule type" value="Genomic_DNA"/>
</dbReference>
<dbReference type="AlphaFoldDB" id="A0A6G1KRF6"/>
<protein>
    <recommendedName>
        <fullName evidence="4">Ubiquitin 3 binding protein But2 C-terminal domain-containing protein</fullName>
    </recommendedName>
</protein>
<feature type="signal peptide" evidence="1">
    <location>
        <begin position="1"/>
        <end position="20"/>
    </location>
</feature>
<dbReference type="PANTHER" id="PTHR42047">
    <property type="entry name" value="PROTEIN, PUTATIVE (AFU_ORTHOLOGUE AFUA_6G03560)-RELATED"/>
    <property type="match status" value="1"/>
</dbReference>
<dbReference type="OrthoDB" id="5430620at2759"/>
<dbReference type="PANTHER" id="PTHR42047:SF1">
    <property type="entry name" value="PROTEIN, PUTATIVE (AFU_ORTHOLOGUE AFUA_6G03560)-RELATED"/>
    <property type="match status" value="1"/>
</dbReference>
<feature type="chain" id="PRO_5026263731" description="Ubiquitin 3 binding protein But2 C-terminal domain-containing protein" evidence="1">
    <location>
        <begin position="21"/>
        <end position="224"/>
    </location>
</feature>
<dbReference type="InterPro" id="IPR052820">
    <property type="entry name" value="PhiA_domain"/>
</dbReference>
<dbReference type="Proteomes" id="UP000799428">
    <property type="component" value="Unassembled WGS sequence"/>
</dbReference>
<keyword evidence="1" id="KW-0732">Signal</keyword>
<reference evidence="2" key="1">
    <citation type="journal article" date="2020" name="Stud. Mycol.">
        <title>101 Dothideomycetes genomes: a test case for predicting lifestyles and emergence of pathogens.</title>
        <authorList>
            <person name="Haridas S."/>
            <person name="Albert R."/>
            <person name="Binder M."/>
            <person name="Bloem J."/>
            <person name="Labutti K."/>
            <person name="Salamov A."/>
            <person name="Andreopoulos B."/>
            <person name="Baker S."/>
            <person name="Barry K."/>
            <person name="Bills G."/>
            <person name="Bluhm B."/>
            <person name="Cannon C."/>
            <person name="Castanera R."/>
            <person name="Culley D."/>
            <person name="Daum C."/>
            <person name="Ezra D."/>
            <person name="Gonzalez J."/>
            <person name="Henrissat B."/>
            <person name="Kuo A."/>
            <person name="Liang C."/>
            <person name="Lipzen A."/>
            <person name="Lutzoni F."/>
            <person name="Magnuson J."/>
            <person name="Mondo S."/>
            <person name="Nolan M."/>
            <person name="Ohm R."/>
            <person name="Pangilinan J."/>
            <person name="Park H.-J."/>
            <person name="Ramirez L."/>
            <person name="Alfaro M."/>
            <person name="Sun H."/>
            <person name="Tritt A."/>
            <person name="Yoshinaga Y."/>
            <person name="Zwiers L.-H."/>
            <person name="Turgeon B."/>
            <person name="Goodwin S."/>
            <person name="Spatafora J."/>
            <person name="Crous P."/>
            <person name="Grigoriev I."/>
        </authorList>
    </citation>
    <scope>NUCLEOTIDE SEQUENCE</scope>
    <source>
        <strain evidence="2">CBS 279.74</strain>
    </source>
</reference>
<evidence type="ECO:0000313" key="3">
    <source>
        <dbReference type="Proteomes" id="UP000799428"/>
    </source>
</evidence>